<dbReference type="Gene3D" id="1.20.58.110">
    <property type="entry name" value="Ribosomal protein S20"/>
    <property type="match status" value="1"/>
</dbReference>
<dbReference type="GO" id="GO:0006412">
    <property type="term" value="P:translation"/>
    <property type="evidence" value="ECO:0007669"/>
    <property type="project" value="InterPro"/>
</dbReference>
<dbReference type="GO" id="GO:0070181">
    <property type="term" value="F:small ribosomal subunit rRNA binding"/>
    <property type="evidence" value="ECO:0007669"/>
    <property type="project" value="TreeGrafter"/>
</dbReference>
<sequence>MAITSSAKKANRASSKKRIFNMRRKRALAETVKTLKKALVSSGVSEAEKLIPATYKAIDKAAKRGIIKANTASRKKSRLISAIRRTEAKNKA</sequence>
<keyword evidence="5" id="KW-0687">Ribonucleoprotein</keyword>
<name>A0A3B0V1F3_9ZZZZ</name>
<dbReference type="EMBL" id="UOEV01000057">
    <property type="protein sequence ID" value="VAW32562.1"/>
    <property type="molecule type" value="Genomic_DNA"/>
</dbReference>
<evidence type="ECO:0000256" key="2">
    <source>
        <dbReference type="ARBA" id="ARBA00022730"/>
    </source>
</evidence>
<comment type="similarity">
    <text evidence="1">Belongs to the bacterial ribosomal protein bS20 family.</text>
</comment>
<organism evidence="6">
    <name type="scientific">hydrothermal vent metagenome</name>
    <dbReference type="NCBI Taxonomy" id="652676"/>
    <lineage>
        <taxon>unclassified sequences</taxon>
        <taxon>metagenomes</taxon>
        <taxon>ecological metagenomes</taxon>
    </lineage>
</organism>
<dbReference type="SUPFAM" id="SSF46992">
    <property type="entry name" value="Ribosomal protein S20"/>
    <property type="match status" value="1"/>
</dbReference>
<dbReference type="NCBIfam" id="TIGR00029">
    <property type="entry name" value="S20"/>
    <property type="match status" value="1"/>
</dbReference>
<dbReference type="PANTHER" id="PTHR33398">
    <property type="entry name" value="30S RIBOSOMAL PROTEIN S20"/>
    <property type="match status" value="1"/>
</dbReference>
<evidence type="ECO:0000256" key="3">
    <source>
        <dbReference type="ARBA" id="ARBA00022884"/>
    </source>
</evidence>
<dbReference type="AlphaFoldDB" id="A0A3B0V1F3"/>
<dbReference type="InterPro" id="IPR002583">
    <property type="entry name" value="Ribosomal_bS20"/>
</dbReference>
<dbReference type="PANTHER" id="PTHR33398:SF1">
    <property type="entry name" value="SMALL RIBOSOMAL SUBUNIT PROTEIN BS20C"/>
    <property type="match status" value="1"/>
</dbReference>
<proteinExistence type="inferred from homology"/>
<accession>A0A3B0V1F3</accession>
<keyword evidence="2" id="KW-0699">rRNA-binding</keyword>
<dbReference type="GO" id="GO:0015935">
    <property type="term" value="C:small ribosomal subunit"/>
    <property type="evidence" value="ECO:0007669"/>
    <property type="project" value="TreeGrafter"/>
</dbReference>
<evidence type="ECO:0000256" key="5">
    <source>
        <dbReference type="ARBA" id="ARBA00023274"/>
    </source>
</evidence>
<evidence type="ECO:0000313" key="6">
    <source>
        <dbReference type="EMBL" id="VAW32562.1"/>
    </source>
</evidence>
<dbReference type="GO" id="GO:0003735">
    <property type="term" value="F:structural constituent of ribosome"/>
    <property type="evidence" value="ECO:0007669"/>
    <property type="project" value="InterPro"/>
</dbReference>
<protein>
    <recommendedName>
        <fullName evidence="7">SSU ribosomal protein S20p</fullName>
    </recommendedName>
</protein>
<reference evidence="6" key="1">
    <citation type="submission" date="2018-06" db="EMBL/GenBank/DDBJ databases">
        <authorList>
            <person name="Zhirakovskaya E."/>
        </authorList>
    </citation>
    <scope>NUCLEOTIDE SEQUENCE</scope>
</reference>
<keyword evidence="3" id="KW-0694">RNA-binding</keyword>
<evidence type="ECO:0000256" key="1">
    <source>
        <dbReference type="ARBA" id="ARBA00007634"/>
    </source>
</evidence>
<evidence type="ECO:0000256" key="4">
    <source>
        <dbReference type="ARBA" id="ARBA00022980"/>
    </source>
</evidence>
<gene>
    <name evidence="6" type="ORF">MNBD_CPR01-359</name>
</gene>
<dbReference type="HAMAP" id="MF_00500">
    <property type="entry name" value="Ribosomal_bS20"/>
    <property type="match status" value="1"/>
</dbReference>
<dbReference type="Pfam" id="PF01649">
    <property type="entry name" value="Ribosomal_S20p"/>
    <property type="match status" value="1"/>
</dbReference>
<keyword evidence="4" id="KW-0689">Ribosomal protein</keyword>
<dbReference type="InterPro" id="IPR036510">
    <property type="entry name" value="Ribosomal_bS20_sf"/>
</dbReference>
<evidence type="ECO:0008006" key="7">
    <source>
        <dbReference type="Google" id="ProtNLM"/>
    </source>
</evidence>